<gene>
    <name evidence="2" type="ORF">MARPO_0106s0015</name>
</gene>
<dbReference type="Pfam" id="PF21948">
    <property type="entry name" value="LplA-B_cat"/>
    <property type="match status" value="1"/>
</dbReference>
<accession>A0A2R6WDB0</accession>
<dbReference type="PANTHER" id="PTHR43506:SF1">
    <property type="entry name" value="BPL_LPL CATALYTIC DOMAIN-CONTAINING PROTEIN"/>
    <property type="match status" value="1"/>
</dbReference>
<dbReference type="OrthoDB" id="201621at2759"/>
<evidence type="ECO:0000259" key="1">
    <source>
        <dbReference type="PROSITE" id="PS51733"/>
    </source>
</evidence>
<dbReference type="FunFam" id="3.30.930.10:FF:000077">
    <property type="entry name" value="Putative lipoate-protein ligase A"/>
    <property type="match status" value="1"/>
</dbReference>
<dbReference type="Proteomes" id="UP000244005">
    <property type="component" value="Unassembled WGS sequence"/>
</dbReference>
<name>A0A2R6WDB0_MARPO</name>
<dbReference type="PANTHER" id="PTHR43506">
    <property type="entry name" value="BIOTIN/LIPOATE A/B PROTEIN LIGASE FAMILY"/>
    <property type="match status" value="1"/>
</dbReference>
<dbReference type="InterPro" id="IPR004143">
    <property type="entry name" value="BPL_LPL_catalytic"/>
</dbReference>
<evidence type="ECO:0000313" key="3">
    <source>
        <dbReference type="Proteomes" id="UP000244005"/>
    </source>
</evidence>
<feature type="domain" description="BPL/LPL catalytic" evidence="1">
    <location>
        <begin position="38"/>
        <end position="221"/>
    </location>
</feature>
<dbReference type="InterPro" id="IPR045864">
    <property type="entry name" value="aa-tRNA-synth_II/BPL/LPL"/>
</dbReference>
<dbReference type="InterPro" id="IPR053264">
    <property type="entry name" value="Lipoate-ligase_2_inactive"/>
</dbReference>
<dbReference type="EMBL" id="KZ772778">
    <property type="protein sequence ID" value="PTQ31814.1"/>
    <property type="molecule type" value="Genomic_DNA"/>
</dbReference>
<evidence type="ECO:0000313" key="2">
    <source>
        <dbReference type="EMBL" id="PTQ31814.1"/>
    </source>
</evidence>
<keyword evidence="3" id="KW-1185">Reference proteome</keyword>
<protein>
    <recommendedName>
        <fullName evidence="1">BPL/LPL catalytic domain-containing protein</fullName>
    </recommendedName>
</protein>
<sequence>MTGGLQNGARPVMRMLRLKGFPIFQQLLLEERLLRTSNDNWCVINDGTSPPAIVMGISGKPEKLLDVEKVVKDDLCVIKRFSGGGTVVVDEDTLFVSLICSRSAVPDLQLYPRHIMNWTELLYVPVFEKVHGFKLREHDYVFNDRKFGGNAQSITKNRWLHHTSFLWDYRDSRMAYLKVPERAPAYRQARDHSDFICRLQDFFPSREYFVDTIAEGLEHHFILGEENLNDVVDEFAERSHISSTNVLSRDDLAASLKHLS</sequence>
<reference evidence="3" key="1">
    <citation type="journal article" date="2017" name="Cell">
        <title>Insights into land plant evolution garnered from the Marchantia polymorpha genome.</title>
        <authorList>
            <person name="Bowman J.L."/>
            <person name="Kohchi T."/>
            <person name="Yamato K.T."/>
            <person name="Jenkins J."/>
            <person name="Shu S."/>
            <person name="Ishizaki K."/>
            <person name="Yamaoka S."/>
            <person name="Nishihama R."/>
            <person name="Nakamura Y."/>
            <person name="Berger F."/>
            <person name="Adam C."/>
            <person name="Aki S.S."/>
            <person name="Althoff F."/>
            <person name="Araki T."/>
            <person name="Arteaga-Vazquez M.A."/>
            <person name="Balasubrmanian S."/>
            <person name="Barry K."/>
            <person name="Bauer D."/>
            <person name="Boehm C.R."/>
            <person name="Briginshaw L."/>
            <person name="Caballero-Perez J."/>
            <person name="Catarino B."/>
            <person name="Chen F."/>
            <person name="Chiyoda S."/>
            <person name="Chovatia M."/>
            <person name="Davies K.M."/>
            <person name="Delmans M."/>
            <person name="Demura T."/>
            <person name="Dierschke T."/>
            <person name="Dolan L."/>
            <person name="Dorantes-Acosta A.E."/>
            <person name="Eklund D.M."/>
            <person name="Florent S.N."/>
            <person name="Flores-Sandoval E."/>
            <person name="Fujiyama A."/>
            <person name="Fukuzawa H."/>
            <person name="Galik B."/>
            <person name="Grimanelli D."/>
            <person name="Grimwood J."/>
            <person name="Grossniklaus U."/>
            <person name="Hamada T."/>
            <person name="Haseloff J."/>
            <person name="Hetherington A.J."/>
            <person name="Higo A."/>
            <person name="Hirakawa Y."/>
            <person name="Hundley H.N."/>
            <person name="Ikeda Y."/>
            <person name="Inoue K."/>
            <person name="Inoue S.I."/>
            <person name="Ishida S."/>
            <person name="Jia Q."/>
            <person name="Kakita M."/>
            <person name="Kanazawa T."/>
            <person name="Kawai Y."/>
            <person name="Kawashima T."/>
            <person name="Kennedy M."/>
            <person name="Kinose K."/>
            <person name="Kinoshita T."/>
            <person name="Kohara Y."/>
            <person name="Koide E."/>
            <person name="Komatsu K."/>
            <person name="Kopischke S."/>
            <person name="Kubo M."/>
            <person name="Kyozuka J."/>
            <person name="Lagercrantz U."/>
            <person name="Lin S.S."/>
            <person name="Lindquist E."/>
            <person name="Lipzen A.M."/>
            <person name="Lu C.W."/>
            <person name="De Luna E."/>
            <person name="Martienssen R.A."/>
            <person name="Minamino N."/>
            <person name="Mizutani M."/>
            <person name="Mizutani M."/>
            <person name="Mochizuki N."/>
            <person name="Monte I."/>
            <person name="Mosher R."/>
            <person name="Nagasaki H."/>
            <person name="Nakagami H."/>
            <person name="Naramoto S."/>
            <person name="Nishitani K."/>
            <person name="Ohtani M."/>
            <person name="Okamoto T."/>
            <person name="Okumura M."/>
            <person name="Phillips J."/>
            <person name="Pollak B."/>
            <person name="Reinders A."/>
            <person name="Rovekamp M."/>
            <person name="Sano R."/>
            <person name="Sawa S."/>
            <person name="Schmid M.W."/>
            <person name="Shirakawa M."/>
            <person name="Solano R."/>
            <person name="Spunde A."/>
            <person name="Suetsugu N."/>
            <person name="Sugano S."/>
            <person name="Sugiyama A."/>
            <person name="Sun R."/>
            <person name="Suzuki Y."/>
            <person name="Takenaka M."/>
            <person name="Takezawa D."/>
            <person name="Tomogane H."/>
            <person name="Tsuzuki M."/>
            <person name="Ueda T."/>
            <person name="Umeda M."/>
            <person name="Ward J.M."/>
            <person name="Watanabe Y."/>
            <person name="Yazaki K."/>
            <person name="Yokoyama R."/>
            <person name="Yoshitake Y."/>
            <person name="Yotsui I."/>
            <person name="Zachgo S."/>
            <person name="Schmutz J."/>
        </authorList>
    </citation>
    <scope>NUCLEOTIDE SEQUENCE [LARGE SCALE GENOMIC DNA]</scope>
    <source>
        <strain evidence="3">Tak-1</strain>
    </source>
</reference>
<dbReference type="OMA" id="ICRMKEY"/>
<dbReference type="PROSITE" id="PS51733">
    <property type="entry name" value="BPL_LPL_CATALYTIC"/>
    <property type="match status" value="1"/>
</dbReference>
<proteinExistence type="predicted"/>
<dbReference type="SUPFAM" id="SSF55681">
    <property type="entry name" value="Class II aaRS and biotin synthetases"/>
    <property type="match status" value="1"/>
</dbReference>
<dbReference type="Gene3D" id="3.30.930.10">
    <property type="entry name" value="Bira Bifunctional Protein, Domain 2"/>
    <property type="match status" value="1"/>
</dbReference>
<organism evidence="2 3">
    <name type="scientific">Marchantia polymorpha</name>
    <name type="common">Common liverwort</name>
    <name type="synonym">Marchantia aquatica</name>
    <dbReference type="NCBI Taxonomy" id="3197"/>
    <lineage>
        <taxon>Eukaryota</taxon>
        <taxon>Viridiplantae</taxon>
        <taxon>Streptophyta</taxon>
        <taxon>Embryophyta</taxon>
        <taxon>Marchantiophyta</taxon>
        <taxon>Marchantiopsida</taxon>
        <taxon>Marchantiidae</taxon>
        <taxon>Marchantiales</taxon>
        <taxon>Marchantiaceae</taxon>
        <taxon>Marchantia</taxon>
    </lineage>
</organism>
<dbReference type="AlphaFoldDB" id="A0A2R6WDB0"/>